<gene>
    <name evidence="1" type="ORF">RM706_16225</name>
</gene>
<dbReference type="Pfam" id="PF19515">
    <property type="entry name" value="DUF6048"/>
    <property type="match status" value="1"/>
</dbReference>
<keyword evidence="2" id="KW-1185">Reference proteome</keyword>
<dbReference type="Proteomes" id="UP001255246">
    <property type="component" value="Unassembled WGS sequence"/>
</dbReference>
<dbReference type="InterPro" id="IPR046111">
    <property type="entry name" value="DUF6048"/>
</dbReference>
<accession>A0ABU3AEH0</accession>
<evidence type="ECO:0000313" key="1">
    <source>
        <dbReference type="EMBL" id="MDT0608587.1"/>
    </source>
</evidence>
<reference evidence="1 2" key="1">
    <citation type="submission" date="2023-09" db="EMBL/GenBank/DDBJ databases">
        <authorList>
            <person name="Rey-Velasco X."/>
        </authorList>
    </citation>
    <scope>NUCLEOTIDE SEQUENCE [LARGE SCALE GENOMIC DNA]</scope>
    <source>
        <strain evidence="1 2">F388</strain>
    </source>
</reference>
<dbReference type="RefSeq" id="WP_311353323.1">
    <property type="nucleotide sequence ID" value="NZ_JAVRHR010000007.1"/>
</dbReference>
<name>A0ABU3AEH0_9FLAO</name>
<comment type="caution">
    <text evidence="1">The sequence shown here is derived from an EMBL/GenBank/DDBJ whole genome shotgun (WGS) entry which is preliminary data.</text>
</comment>
<proteinExistence type="predicted"/>
<protein>
    <submittedName>
        <fullName evidence="1">DUF6048 family protein</fullName>
    </submittedName>
</protein>
<sequence length="256" mass="29377">MSRYFINIFSLLILTFGFSQEDDSADSQTIDSIKYQQKYGLRVGIDLSRPTLSFLIDGYTGFEIVGDYRLTEDLYIAVELGNEEKTQDEDVEQSVLYEYTTSGSYIKLGVDKNTYQNWFGMSNQITIGGRYAFSSFSQNLNNFSYFDSNRFFSPDGFVLGSDESIEFENLNASWLEFVLGLKAEVVSNIYVGMSVRLAHLLGNNEPDNFRNLWIPGFNKVTDESKWGVGFNYSLSYFLPLYKKAKKKQKKPNEETE</sequence>
<evidence type="ECO:0000313" key="2">
    <source>
        <dbReference type="Proteomes" id="UP001255246"/>
    </source>
</evidence>
<dbReference type="EMBL" id="JAVRHR010000007">
    <property type="protein sequence ID" value="MDT0608587.1"/>
    <property type="molecule type" value="Genomic_DNA"/>
</dbReference>
<organism evidence="1 2">
    <name type="scientific">Croceitalea rosinachiae</name>
    <dbReference type="NCBI Taxonomy" id="3075596"/>
    <lineage>
        <taxon>Bacteria</taxon>
        <taxon>Pseudomonadati</taxon>
        <taxon>Bacteroidota</taxon>
        <taxon>Flavobacteriia</taxon>
        <taxon>Flavobacteriales</taxon>
        <taxon>Flavobacteriaceae</taxon>
        <taxon>Croceitalea</taxon>
    </lineage>
</organism>